<proteinExistence type="predicted"/>
<accession>A0A0S4V6R9</accession>
<name>A0A0S4V6R9_RALSL</name>
<sequence length="59" mass="6821">MHVLVGLNVAQHLSCTDKCKPCSTKIPCVNMFNRRQLLNQEKNIFSRASWEFAIWGNQN</sequence>
<dbReference type="AlphaFoldDB" id="A0A0S4V6R9"/>
<dbReference type="EMBL" id="LN899824">
    <property type="protein sequence ID" value="CUV30030.1"/>
    <property type="molecule type" value="Genomic_DNA"/>
</dbReference>
<evidence type="ECO:0000313" key="2">
    <source>
        <dbReference type="EMBL" id="CUV30030.1"/>
    </source>
</evidence>
<reference evidence="2" key="1">
    <citation type="submission" date="2015-10" db="EMBL/GenBank/DDBJ databases">
        <authorList>
            <person name="Gilbert D.G."/>
        </authorList>
    </citation>
    <scope>NUCLEOTIDE SEQUENCE</scope>
    <source>
        <strain evidence="2">Phyl III-seqv23</strain>
    </source>
</reference>
<gene>
    <name evidence="1" type="ORF">PSS4_v1_2840002</name>
    <name evidence="2" type="ORF">RUN1985_v1_580002</name>
</gene>
<dbReference type="EMBL" id="LN899821">
    <property type="protein sequence ID" value="CUV21310.1"/>
    <property type="molecule type" value="Genomic_DNA"/>
</dbReference>
<evidence type="ECO:0000313" key="1">
    <source>
        <dbReference type="EMBL" id="CUV21310.1"/>
    </source>
</evidence>
<organism evidence="2">
    <name type="scientific">Ralstonia solanacearum</name>
    <name type="common">Pseudomonas solanacearum</name>
    <dbReference type="NCBI Taxonomy" id="305"/>
    <lineage>
        <taxon>Bacteria</taxon>
        <taxon>Pseudomonadati</taxon>
        <taxon>Pseudomonadota</taxon>
        <taxon>Betaproteobacteria</taxon>
        <taxon>Burkholderiales</taxon>
        <taxon>Burkholderiaceae</taxon>
        <taxon>Ralstonia</taxon>
        <taxon>Ralstonia solanacearum species complex</taxon>
    </lineage>
</organism>
<protein>
    <submittedName>
        <fullName evidence="2">Uncharacterized protein</fullName>
    </submittedName>
</protein>